<keyword evidence="2" id="KW-1185">Reference proteome</keyword>
<evidence type="ECO:0000313" key="1">
    <source>
        <dbReference type="EMBL" id="MFF9884211.1"/>
    </source>
</evidence>
<dbReference type="EMBL" id="JBICBM010000010">
    <property type="protein sequence ID" value="MFF9884211.1"/>
    <property type="molecule type" value="Genomic_DNA"/>
</dbReference>
<evidence type="ECO:0000313" key="2">
    <source>
        <dbReference type="Proteomes" id="UP001603418"/>
    </source>
</evidence>
<dbReference type="RefSeq" id="WP_280117787.1">
    <property type="nucleotide sequence ID" value="NZ_JBICBM010000010.1"/>
</dbReference>
<organism evidence="1 2">
    <name type="scientific">Streptomyces eurythermus</name>
    <dbReference type="NCBI Taxonomy" id="42237"/>
    <lineage>
        <taxon>Bacteria</taxon>
        <taxon>Bacillati</taxon>
        <taxon>Actinomycetota</taxon>
        <taxon>Actinomycetes</taxon>
        <taxon>Kitasatosporales</taxon>
        <taxon>Streptomycetaceae</taxon>
        <taxon>Streptomyces</taxon>
    </lineage>
</organism>
<dbReference type="Proteomes" id="UP001603418">
    <property type="component" value="Unassembled WGS sequence"/>
</dbReference>
<sequence length="42" mass="4259">MTATSVIVLAIQTPGGTVGAPYVNAHPAGPNVCGGRRRVRRG</sequence>
<name>A0ABW6YZA5_9ACTN</name>
<protein>
    <submittedName>
        <fullName evidence="1">Uncharacterized protein</fullName>
    </submittedName>
</protein>
<proteinExistence type="predicted"/>
<reference evidence="1 2" key="1">
    <citation type="submission" date="2024-10" db="EMBL/GenBank/DDBJ databases">
        <title>The Natural Products Discovery Center: Release of the First 8490 Sequenced Strains for Exploring Actinobacteria Biosynthetic Diversity.</title>
        <authorList>
            <person name="Kalkreuter E."/>
            <person name="Kautsar S.A."/>
            <person name="Yang D."/>
            <person name="Bader C.D."/>
            <person name="Teijaro C.N."/>
            <person name="Fluegel L."/>
            <person name="Davis C.M."/>
            <person name="Simpson J.R."/>
            <person name="Lauterbach L."/>
            <person name="Steele A.D."/>
            <person name="Gui C."/>
            <person name="Meng S."/>
            <person name="Li G."/>
            <person name="Viehrig K."/>
            <person name="Ye F."/>
            <person name="Su P."/>
            <person name="Kiefer A.F."/>
            <person name="Nichols A."/>
            <person name="Cepeda A.J."/>
            <person name="Yan W."/>
            <person name="Fan B."/>
            <person name="Jiang Y."/>
            <person name="Adhikari A."/>
            <person name="Zheng C.-J."/>
            <person name="Schuster L."/>
            <person name="Cowan T.M."/>
            <person name="Smanski M.J."/>
            <person name="Chevrette M.G."/>
            <person name="De Carvalho L.P.S."/>
            <person name="Shen B."/>
        </authorList>
    </citation>
    <scope>NUCLEOTIDE SEQUENCE [LARGE SCALE GENOMIC DNA]</scope>
    <source>
        <strain evidence="1 2">NPDC013366</strain>
    </source>
</reference>
<accession>A0ABW6YZA5</accession>
<gene>
    <name evidence="1" type="ORF">ACF1HC_21780</name>
</gene>
<comment type="caution">
    <text evidence="1">The sequence shown here is derived from an EMBL/GenBank/DDBJ whole genome shotgun (WGS) entry which is preliminary data.</text>
</comment>